<evidence type="ECO:0000313" key="2">
    <source>
        <dbReference type="EMBL" id="CAE0349002.1"/>
    </source>
</evidence>
<sequence length="294" mass="34074">MWMEIQIKLGKLYLEKGDFGKLDQLIAELKKGCTEGGSSEHDNSYLLEIYSLEIQLCVETNNSKRLRAIYPETEKLSTVLNDPRVTGVIKEHGGKMFMKEKQWKRACDELFEAFKCYQEVANPEAKVILKYVILASIISNSEINYADTREAKVYQEDKEISALMNLRVAYENNDYQEILAILNKVKKDDFMVRCLDDFMRNIRLNALIIKIRPYKNVELKYLAKELEISEKEVKTLLVELILDQRIDGKIDQKQGYLELSSAKKDVISKKKHQAISSWLDSLADLNGKIIQNKY</sequence>
<dbReference type="InterPro" id="IPR036390">
    <property type="entry name" value="WH_DNA-bd_sf"/>
</dbReference>
<dbReference type="SMART" id="SM00088">
    <property type="entry name" value="PINT"/>
    <property type="match status" value="1"/>
</dbReference>
<dbReference type="InterPro" id="IPR050871">
    <property type="entry name" value="26S_Proteasome/COP9_Components"/>
</dbReference>
<organism evidence="2">
    <name type="scientific">Euplotes harpa</name>
    <dbReference type="NCBI Taxonomy" id="151035"/>
    <lineage>
        <taxon>Eukaryota</taxon>
        <taxon>Sar</taxon>
        <taxon>Alveolata</taxon>
        <taxon>Ciliophora</taxon>
        <taxon>Intramacronucleata</taxon>
        <taxon>Spirotrichea</taxon>
        <taxon>Hypotrichia</taxon>
        <taxon>Euplotida</taxon>
        <taxon>Euplotidae</taxon>
        <taxon>Euplotes</taxon>
    </lineage>
</organism>
<feature type="domain" description="PCI" evidence="1">
    <location>
        <begin position="102"/>
        <end position="264"/>
    </location>
</feature>
<dbReference type="InterPro" id="IPR000717">
    <property type="entry name" value="PCI_dom"/>
</dbReference>
<dbReference type="SMART" id="SM00753">
    <property type="entry name" value="PAM"/>
    <property type="match status" value="1"/>
</dbReference>
<dbReference type="SUPFAM" id="SSF46785">
    <property type="entry name" value="Winged helix' DNA-binding domain"/>
    <property type="match status" value="1"/>
</dbReference>
<name>A0A7S3JBB9_9SPIT</name>
<dbReference type="Gene3D" id="1.25.40.570">
    <property type="match status" value="1"/>
</dbReference>
<dbReference type="PANTHER" id="PTHR10678">
    <property type="entry name" value="26S PROTEASOME NON-ATPASE REGULATORY SUBUNIT 11/COP9 SIGNALOSOME COMPLEX SUBUNIT 2"/>
    <property type="match status" value="1"/>
</dbReference>
<protein>
    <recommendedName>
        <fullName evidence="1">PCI domain-containing protein</fullName>
    </recommendedName>
</protein>
<dbReference type="EMBL" id="HBII01018728">
    <property type="protein sequence ID" value="CAE0349002.1"/>
    <property type="molecule type" value="Transcribed_RNA"/>
</dbReference>
<dbReference type="AlphaFoldDB" id="A0A7S3JBB9"/>
<proteinExistence type="predicted"/>
<gene>
    <name evidence="2" type="ORF">EHAR0213_LOCUS7914</name>
</gene>
<reference evidence="2" key="1">
    <citation type="submission" date="2021-01" db="EMBL/GenBank/DDBJ databases">
        <authorList>
            <person name="Corre E."/>
            <person name="Pelletier E."/>
            <person name="Niang G."/>
            <person name="Scheremetjew M."/>
            <person name="Finn R."/>
            <person name="Kale V."/>
            <person name="Holt S."/>
            <person name="Cochrane G."/>
            <person name="Meng A."/>
            <person name="Brown T."/>
            <person name="Cohen L."/>
        </authorList>
    </citation>
    <scope>NUCLEOTIDE SEQUENCE</scope>
    <source>
        <strain evidence="2">FSP1.4</strain>
    </source>
</reference>
<accession>A0A7S3JBB9</accession>
<dbReference type="PROSITE" id="PS50250">
    <property type="entry name" value="PCI"/>
    <property type="match status" value="1"/>
</dbReference>
<dbReference type="Pfam" id="PF01399">
    <property type="entry name" value="PCI"/>
    <property type="match status" value="1"/>
</dbReference>
<evidence type="ECO:0000259" key="1">
    <source>
        <dbReference type="PROSITE" id="PS50250"/>
    </source>
</evidence>